<dbReference type="Gene3D" id="3.40.50.2300">
    <property type="match status" value="1"/>
</dbReference>
<name>A0A455UC08_9GAMM</name>
<protein>
    <recommendedName>
        <fullName evidence="3">Response regulatory domain-containing protein</fullName>
    </recommendedName>
</protein>
<dbReference type="AlphaFoldDB" id="A0A455UC08"/>
<dbReference type="SUPFAM" id="SSF52172">
    <property type="entry name" value="CheY-like"/>
    <property type="match status" value="1"/>
</dbReference>
<dbReference type="EMBL" id="AP019514">
    <property type="protein sequence ID" value="BBI62823.1"/>
    <property type="molecule type" value="Genomic_DNA"/>
</dbReference>
<accession>A0A455UC08</accession>
<proteinExistence type="predicted"/>
<evidence type="ECO:0000313" key="1">
    <source>
        <dbReference type="EMBL" id="BBI62823.1"/>
    </source>
</evidence>
<organism evidence="1 2">
    <name type="scientific">Vreelandella sulfidaeris</name>
    <dbReference type="NCBI Taxonomy" id="115553"/>
    <lineage>
        <taxon>Bacteria</taxon>
        <taxon>Pseudomonadati</taxon>
        <taxon>Pseudomonadota</taxon>
        <taxon>Gammaproteobacteria</taxon>
        <taxon>Oceanospirillales</taxon>
        <taxon>Halomonadaceae</taxon>
        <taxon>Vreelandella</taxon>
    </lineage>
</organism>
<dbReference type="KEGG" id="hsr:HSBAA_41290"/>
<dbReference type="Proteomes" id="UP000320231">
    <property type="component" value="Chromosome"/>
</dbReference>
<dbReference type="InterPro" id="IPR011006">
    <property type="entry name" value="CheY-like_superfamily"/>
</dbReference>
<evidence type="ECO:0000313" key="2">
    <source>
        <dbReference type="Proteomes" id="UP000320231"/>
    </source>
</evidence>
<evidence type="ECO:0008006" key="3">
    <source>
        <dbReference type="Google" id="ProtNLM"/>
    </source>
</evidence>
<reference evidence="1 2" key="1">
    <citation type="journal article" date="2019" name="Microbiol. Resour. Announc.">
        <title>Complete Genome Sequence of Halomonas sulfidaeris Strain Esulfide1 Isolated from a Metal Sulfide Rock at a Depth of 2,200 Meters, Obtained Using Nanopore Sequencing.</title>
        <authorList>
            <person name="Saito M."/>
            <person name="Nishigata A."/>
            <person name="Galipon J."/>
            <person name="Arakawa K."/>
        </authorList>
    </citation>
    <scope>NUCLEOTIDE SEQUENCE [LARGE SCALE GENOMIC DNA]</scope>
    <source>
        <strain evidence="1 2">ATCC BAA-803</strain>
    </source>
</reference>
<gene>
    <name evidence="1" type="ORF">HSBAA_41290</name>
</gene>
<sequence length="161" mass="18091">MAHTKQLIAVIDEPGHERDALAEAITCDGMWVYAADNIEHLPADTALIVAHARAVSRQQWSQLTRRLPTLVVSDSRQDADLIKAVDVGLVDYIVHPLRHAELLRRMIRKAIELNDLALERERDHARLAELNESLETHLALLRMDQQSGGIFSGVCYRCGPK</sequence>